<feature type="binding site" evidence="10">
    <location>
        <position position="727"/>
    </location>
    <ligand>
        <name>Zn(2+)</name>
        <dbReference type="ChEBI" id="CHEBI:29105"/>
        <note>catalytic</note>
    </ligand>
</feature>
<comment type="function">
    <text evidence="1 10">Catalyzes the transfer of a methyl group from 5-methyltetrahydrofolate to homocysteine resulting in methionine formation.</text>
</comment>
<feature type="binding site" evidence="10">
    <location>
        <begin position="432"/>
        <end position="434"/>
    </location>
    <ligand>
        <name>L-homocysteine</name>
        <dbReference type="ChEBI" id="CHEBI:58199"/>
    </ligand>
</feature>
<dbReference type="Pfam" id="PF01717">
    <property type="entry name" value="Meth_synt_2"/>
    <property type="match status" value="1"/>
</dbReference>
<dbReference type="EMBL" id="JAJUBC010000018">
    <property type="protein sequence ID" value="MDD1794601.1"/>
    <property type="molecule type" value="Genomic_DNA"/>
</dbReference>
<dbReference type="SUPFAM" id="SSF51726">
    <property type="entry name" value="UROD/MetE-like"/>
    <property type="match status" value="2"/>
</dbReference>
<dbReference type="GO" id="GO:0032259">
    <property type="term" value="P:methylation"/>
    <property type="evidence" value="ECO:0007669"/>
    <property type="project" value="UniProtKB-KW"/>
</dbReference>
<keyword evidence="6 10" id="KW-0808">Transferase</keyword>
<dbReference type="PANTHER" id="PTHR30519">
    <property type="entry name" value="5-METHYLTETRAHYDROPTEROYLTRIGLUTAMATE--HOMOCYSTEINE METHYLTRANSFERASE"/>
    <property type="match status" value="1"/>
</dbReference>
<feature type="active site" description="Proton donor" evidence="10">
    <location>
        <position position="695"/>
    </location>
</feature>
<evidence type="ECO:0000256" key="2">
    <source>
        <dbReference type="ARBA" id="ARBA00004681"/>
    </source>
</evidence>
<dbReference type="Gene3D" id="3.20.20.210">
    <property type="match status" value="2"/>
</dbReference>
<feature type="binding site" evidence="10">
    <location>
        <position position="644"/>
    </location>
    <ligand>
        <name>Zn(2+)</name>
        <dbReference type="ChEBI" id="CHEBI:29105"/>
        <note>catalytic</note>
    </ligand>
</feature>
<dbReference type="GO" id="GO:0003871">
    <property type="term" value="F:5-methyltetrahydropteroyltriglutamate-homocysteine S-methyltransferase activity"/>
    <property type="evidence" value="ECO:0007669"/>
    <property type="project" value="UniProtKB-EC"/>
</dbReference>
<dbReference type="CDD" id="cd03312">
    <property type="entry name" value="CIMS_N_terminal_like"/>
    <property type="match status" value="1"/>
</dbReference>
<dbReference type="InterPro" id="IPR013215">
    <property type="entry name" value="Cbl-indep_Met_Synth_N"/>
</dbReference>
<dbReference type="HAMAP" id="MF_00172">
    <property type="entry name" value="Meth_synth"/>
    <property type="match status" value="1"/>
</dbReference>
<dbReference type="InterPro" id="IPR038071">
    <property type="entry name" value="UROD/MetE-like_sf"/>
</dbReference>
<dbReference type="NCBIfam" id="NF003556">
    <property type="entry name" value="PRK05222.1"/>
    <property type="match status" value="1"/>
</dbReference>
<feature type="binding site" evidence="10">
    <location>
        <position position="600"/>
    </location>
    <ligand>
        <name>L-homocysteine</name>
        <dbReference type="ChEBI" id="CHEBI:58199"/>
    </ligand>
</feature>
<comment type="similarity">
    <text evidence="3 10">Belongs to the vitamin-B12 independent methionine synthase family.</text>
</comment>
<reference evidence="13" key="1">
    <citation type="submission" date="2021-12" db="EMBL/GenBank/DDBJ databases">
        <title>Enterovibrio ZSDZ35 sp. nov. and Enterovibrio ZSDZ42 sp. nov., isolated from coastal seawater in Qingdao.</title>
        <authorList>
            <person name="Zhang P."/>
        </authorList>
    </citation>
    <scope>NUCLEOTIDE SEQUENCE</scope>
    <source>
        <strain evidence="13">ZSDZ42</strain>
    </source>
</reference>
<dbReference type="PIRSF" id="PIRSF000382">
    <property type="entry name" value="MeTrfase_B12_ind"/>
    <property type="match status" value="1"/>
</dbReference>
<dbReference type="Pfam" id="PF08267">
    <property type="entry name" value="Meth_synt_1"/>
    <property type="match status" value="1"/>
</dbReference>
<feature type="binding site" evidence="10">
    <location>
        <position position="562"/>
    </location>
    <ligand>
        <name>5-methyltetrahydropteroyltri-L-glutamate</name>
        <dbReference type="ChEBI" id="CHEBI:58207"/>
    </ligand>
</feature>
<dbReference type="InterPro" id="IPR006276">
    <property type="entry name" value="Cobalamin-indep_Met_synthase"/>
</dbReference>
<feature type="domain" description="Cobalamin-independent methionine synthase MetE C-terminal/archaeal" evidence="11">
    <location>
        <begin position="427"/>
        <end position="749"/>
    </location>
</feature>
<feature type="binding site" evidence="10">
    <location>
        <begin position="16"/>
        <end position="19"/>
    </location>
    <ligand>
        <name>5-methyltetrahydropteroyltri-L-glutamate</name>
        <dbReference type="ChEBI" id="CHEBI:58207"/>
    </ligand>
</feature>
<dbReference type="InterPro" id="IPR002629">
    <property type="entry name" value="Met_Synth_C/arc"/>
</dbReference>
<accession>A0ABT5R2U8</accession>
<feature type="binding site" evidence="10">
    <location>
        <position position="485"/>
    </location>
    <ligand>
        <name>L-methionine</name>
        <dbReference type="ChEBI" id="CHEBI:57844"/>
    </ligand>
</feature>
<feature type="binding site" evidence="10">
    <location>
        <position position="114"/>
    </location>
    <ligand>
        <name>5-methyltetrahydropteroyltri-L-glutamate</name>
        <dbReference type="ChEBI" id="CHEBI:58207"/>
    </ligand>
</feature>
<gene>
    <name evidence="10 13" type="primary">metE</name>
    <name evidence="13" type="ORF">LRP50_15820</name>
</gene>
<keyword evidence="14" id="KW-1185">Reference proteome</keyword>
<evidence type="ECO:0000313" key="14">
    <source>
        <dbReference type="Proteomes" id="UP001149400"/>
    </source>
</evidence>
<keyword evidence="7 10" id="KW-0479">Metal-binding</keyword>
<evidence type="ECO:0000256" key="9">
    <source>
        <dbReference type="ARBA" id="ARBA00023167"/>
    </source>
</evidence>
<dbReference type="Proteomes" id="UP001149400">
    <property type="component" value="Unassembled WGS sequence"/>
</dbReference>
<dbReference type="RefSeq" id="WP_274165423.1">
    <property type="nucleotide sequence ID" value="NZ_JAJUBC010000018.1"/>
</dbReference>
<dbReference type="CDD" id="cd03311">
    <property type="entry name" value="CIMS_C_terminal_like"/>
    <property type="match status" value="1"/>
</dbReference>
<keyword evidence="8 10" id="KW-0862">Zinc</keyword>
<keyword evidence="4 10" id="KW-0489">Methyltransferase</keyword>
<sequence length="759" mass="84682">MSTTHILGYPRIGNKRELKFALESYWHGKSDQQALRDVAATIRHNNWQSQADAGLSYVTVGDFAWYDHVLQTSLTLGHIPERHRNGHPDLDTLFRIARGKAPTGCSCAASDMTKWFNTNYHYIVPEFTKDDEFSLSWNQLFEEVSEAQKSGYKVKPVVLGPVSYLYLGKEKEDGFNRLDLLPRLLSVYQQIFTKLKSQGVEWVQIDEPILALDLPEEWRKAYKLAYQVISGDVKLLLTTYFESVEQQLDVISALKVDGLHVDLSVAPQQLDAVIDAVPSNWVVSLGVVNGRNVWKANLNKWLQALQPAAEKLGDRLWVSSSCSLLHSPIDLNLETSLDEEVYSWLAFAKQKLNEVALLAKALDGNESAIAACEVYSEAIEARAFSERVNKRDVQAKVNGITAALGERELPYEARAKAQKTALSLPLFPTTTIGSFPQTAEIRQQRRDVKSGVLSATDYTAAMQGHIKDAIERQERLGLDVLVHGEPERNDMVEYFAENLDGFAATRFGWVQSYGSRCVKPAVIVGDISRPAPITVDWTSYAQSLSDKPVKGMLTGPVTILGWTFPREDLSRQAIAEQIALALRDEVADLQEAGINIIQIDEPAIREGMPLKAGDWKAYLDWAVNAFKISAASAKPETQIHTHMCYSEFNDIIDSVAALDADVITIETSRSDMELLQAFEEFSYPNEIGPGVYDIHSPNIPEVDSMVALLEKARKTIPDSRLWVNPDCGLKTRNWDEVEAALSSLVNAASILRDNVSKPR</sequence>
<evidence type="ECO:0000256" key="4">
    <source>
        <dbReference type="ARBA" id="ARBA00022603"/>
    </source>
</evidence>
<proteinExistence type="inferred from homology"/>
<comment type="pathway">
    <text evidence="2 10">Amino-acid biosynthesis; L-methionine biosynthesis via de novo pathway; L-methionine from L-homocysteine (MetE route): step 1/1.</text>
</comment>
<evidence type="ECO:0000256" key="8">
    <source>
        <dbReference type="ARBA" id="ARBA00022833"/>
    </source>
</evidence>
<feature type="binding site" evidence="10">
    <location>
        <position position="485"/>
    </location>
    <ligand>
        <name>L-homocysteine</name>
        <dbReference type="ChEBI" id="CHEBI:58199"/>
    </ligand>
</feature>
<feature type="binding site" evidence="10">
    <location>
        <position position="642"/>
    </location>
    <ligand>
        <name>Zn(2+)</name>
        <dbReference type="ChEBI" id="CHEBI:29105"/>
        <note>catalytic</note>
    </ligand>
</feature>
<protein>
    <recommendedName>
        <fullName evidence="10">5-methyltetrahydropteroyltriglutamate--homocysteine methyltransferase</fullName>
        <ecNumber evidence="10">2.1.1.14</ecNumber>
    </recommendedName>
    <alternativeName>
        <fullName evidence="10">Cobalamin-independent methionine synthase</fullName>
    </alternativeName>
    <alternativeName>
        <fullName evidence="10">Methionine synthase, vitamin-B12 independent isozyme</fullName>
    </alternativeName>
</protein>
<feature type="binding site" evidence="10">
    <location>
        <begin position="432"/>
        <end position="434"/>
    </location>
    <ligand>
        <name>L-methionine</name>
        <dbReference type="ChEBI" id="CHEBI:57844"/>
    </ligand>
</feature>
<evidence type="ECO:0000256" key="10">
    <source>
        <dbReference type="HAMAP-Rule" id="MF_00172"/>
    </source>
</evidence>
<keyword evidence="10" id="KW-0677">Repeat</keyword>
<keyword evidence="5 10" id="KW-0028">Amino-acid biosynthesis</keyword>
<comment type="catalytic activity">
    <reaction evidence="10">
        <text>5-methyltetrahydropteroyltri-L-glutamate + L-homocysteine = tetrahydropteroyltri-L-glutamate + L-methionine</text>
        <dbReference type="Rhea" id="RHEA:21196"/>
        <dbReference type="ChEBI" id="CHEBI:57844"/>
        <dbReference type="ChEBI" id="CHEBI:58140"/>
        <dbReference type="ChEBI" id="CHEBI:58199"/>
        <dbReference type="ChEBI" id="CHEBI:58207"/>
        <dbReference type="EC" id="2.1.1.14"/>
    </reaction>
</comment>
<comment type="cofactor">
    <cofactor evidence="10">
        <name>Zn(2+)</name>
        <dbReference type="ChEBI" id="CHEBI:29105"/>
    </cofactor>
    <text evidence="10">Binds 1 zinc ion per subunit.</text>
</comment>
<evidence type="ECO:0000256" key="1">
    <source>
        <dbReference type="ARBA" id="ARBA00002777"/>
    </source>
</evidence>
<evidence type="ECO:0000259" key="11">
    <source>
        <dbReference type="Pfam" id="PF01717"/>
    </source>
</evidence>
<feature type="binding site" evidence="10">
    <location>
        <begin position="516"/>
        <end position="517"/>
    </location>
    <ligand>
        <name>5-methyltetrahydropteroyltri-L-glutamate</name>
        <dbReference type="ChEBI" id="CHEBI:58207"/>
    </ligand>
</feature>
<feature type="binding site" evidence="10">
    <location>
        <position position="666"/>
    </location>
    <ligand>
        <name>Zn(2+)</name>
        <dbReference type="ChEBI" id="CHEBI:29105"/>
        <note>catalytic</note>
    </ligand>
</feature>
<feature type="binding site" evidence="10">
    <location>
        <position position="606"/>
    </location>
    <ligand>
        <name>5-methyltetrahydropteroyltri-L-glutamate</name>
        <dbReference type="ChEBI" id="CHEBI:58207"/>
    </ligand>
</feature>
<evidence type="ECO:0000256" key="7">
    <source>
        <dbReference type="ARBA" id="ARBA00022723"/>
    </source>
</evidence>
<name>A0ABT5R2U8_9GAMM</name>
<comment type="caution">
    <text evidence="13">The sequence shown here is derived from an EMBL/GenBank/DDBJ whole genome shotgun (WGS) entry which is preliminary data.</text>
</comment>
<feature type="domain" description="Cobalamin-independent methionine synthase MetE N-terminal" evidence="12">
    <location>
        <begin position="4"/>
        <end position="311"/>
    </location>
</feature>
<evidence type="ECO:0000256" key="5">
    <source>
        <dbReference type="ARBA" id="ARBA00022605"/>
    </source>
</evidence>
<evidence type="ECO:0000256" key="3">
    <source>
        <dbReference type="ARBA" id="ARBA00009553"/>
    </source>
</evidence>
<evidence type="ECO:0000256" key="6">
    <source>
        <dbReference type="ARBA" id="ARBA00022679"/>
    </source>
</evidence>
<dbReference type="EC" id="2.1.1.14" evidence="10"/>
<evidence type="ECO:0000313" key="13">
    <source>
        <dbReference type="EMBL" id="MDD1794601.1"/>
    </source>
</evidence>
<keyword evidence="9 10" id="KW-0486">Methionine biosynthesis</keyword>
<organism evidence="13 14">
    <name type="scientific">Enterovibrio gelatinilyticus</name>
    <dbReference type="NCBI Taxonomy" id="2899819"/>
    <lineage>
        <taxon>Bacteria</taxon>
        <taxon>Pseudomonadati</taxon>
        <taxon>Pseudomonadota</taxon>
        <taxon>Gammaproteobacteria</taxon>
        <taxon>Vibrionales</taxon>
        <taxon>Vibrionaceae</taxon>
        <taxon>Enterovibrio</taxon>
    </lineage>
</organism>
<evidence type="ECO:0000259" key="12">
    <source>
        <dbReference type="Pfam" id="PF08267"/>
    </source>
</evidence>
<feature type="binding site" evidence="10">
    <location>
        <position position="600"/>
    </location>
    <ligand>
        <name>L-methionine</name>
        <dbReference type="ChEBI" id="CHEBI:57844"/>
    </ligand>
</feature>
<dbReference type="NCBIfam" id="TIGR01371">
    <property type="entry name" value="met_syn_B12ind"/>
    <property type="match status" value="1"/>
</dbReference>